<feature type="domain" description="Thioesterase putative" evidence="1">
    <location>
        <begin position="5"/>
        <end position="145"/>
    </location>
</feature>
<sequence length="147" mass="15683">MTPSDLQAYLHGHIPLSAAMQVEVRVALPEQVVLGAPLAPNINHRDTVFGGSASALAILSAWSLLHVRLTAAGHKARLVIQRNTMSYEQAILGDFTAQALAPQAEAWQAFTRMLERKGKARIAISSTLHCDGQAVGQFEGDFVALGG</sequence>
<dbReference type="SUPFAM" id="SSF54637">
    <property type="entry name" value="Thioesterase/thiol ester dehydrase-isomerase"/>
    <property type="match status" value="1"/>
</dbReference>
<keyword evidence="3" id="KW-1185">Reference proteome</keyword>
<dbReference type="NCBIfam" id="TIGR02447">
    <property type="entry name" value="yiiD_Cterm"/>
    <property type="match status" value="1"/>
</dbReference>
<dbReference type="Proteomes" id="UP001180453">
    <property type="component" value="Unassembled WGS sequence"/>
</dbReference>
<dbReference type="InterPro" id="IPR012660">
    <property type="entry name" value="YiiD_C"/>
</dbReference>
<comment type="caution">
    <text evidence="2">The sequence shown here is derived from an EMBL/GenBank/DDBJ whole genome shotgun (WGS) entry which is preliminary data.</text>
</comment>
<dbReference type="RefSeq" id="WP_310265881.1">
    <property type="nucleotide sequence ID" value="NZ_JAVDXU010000002.1"/>
</dbReference>
<reference evidence="2 3" key="1">
    <citation type="submission" date="2023-07" db="EMBL/GenBank/DDBJ databases">
        <title>Sorghum-associated microbial communities from plants grown in Nebraska, USA.</title>
        <authorList>
            <person name="Schachtman D."/>
        </authorList>
    </citation>
    <scope>NUCLEOTIDE SEQUENCE [LARGE SCALE GENOMIC DNA]</scope>
    <source>
        <strain evidence="2 3">BE314</strain>
    </source>
</reference>
<dbReference type="Gene3D" id="3.10.129.10">
    <property type="entry name" value="Hotdog Thioesterase"/>
    <property type="match status" value="1"/>
</dbReference>
<evidence type="ECO:0000313" key="2">
    <source>
        <dbReference type="EMBL" id="MDR7270209.1"/>
    </source>
</evidence>
<accession>A0ABU1YN02</accession>
<evidence type="ECO:0000259" key="1">
    <source>
        <dbReference type="Pfam" id="PF09500"/>
    </source>
</evidence>
<gene>
    <name evidence="2" type="ORF">J2X20_002867</name>
</gene>
<name>A0ABU1YN02_ROSSA</name>
<evidence type="ECO:0000313" key="3">
    <source>
        <dbReference type="Proteomes" id="UP001180453"/>
    </source>
</evidence>
<organism evidence="2 3">
    <name type="scientific">Roseateles saccharophilus</name>
    <name type="common">Pseudomonas saccharophila</name>
    <dbReference type="NCBI Taxonomy" id="304"/>
    <lineage>
        <taxon>Bacteria</taxon>
        <taxon>Pseudomonadati</taxon>
        <taxon>Pseudomonadota</taxon>
        <taxon>Betaproteobacteria</taxon>
        <taxon>Burkholderiales</taxon>
        <taxon>Sphaerotilaceae</taxon>
        <taxon>Roseateles</taxon>
    </lineage>
</organism>
<dbReference type="InterPro" id="IPR029069">
    <property type="entry name" value="HotDog_dom_sf"/>
</dbReference>
<dbReference type="EMBL" id="JAVDXU010000002">
    <property type="protein sequence ID" value="MDR7270209.1"/>
    <property type="molecule type" value="Genomic_DNA"/>
</dbReference>
<protein>
    <submittedName>
        <fullName evidence="2">Thioesterase domain-containing protein</fullName>
    </submittedName>
</protein>
<dbReference type="Pfam" id="PF09500">
    <property type="entry name" value="YiiD_C"/>
    <property type="match status" value="1"/>
</dbReference>
<proteinExistence type="predicted"/>